<dbReference type="Proteomes" id="UP001633002">
    <property type="component" value="Unassembled WGS sequence"/>
</dbReference>
<feature type="region of interest" description="Disordered" evidence="1">
    <location>
        <begin position="132"/>
        <end position="162"/>
    </location>
</feature>
<name>A0ABD3IFF7_9MARC</name>
<evidence type="ECO:0000256" key="1">
    <source>
        <dbReference type="SAM" id="MobiDB-lite"/>
    </source>
</evidence>
<evidence type="ECO:0000313" key="4">
    <source>
        <dbReference type="Proteomes" id="UP001633002"/>
    </source>
</evidence>
<organism evidence="3 4">
    <name type="scientific">Riccia sorocarpa</name>
    <dbReference type="NCBI Taxonomy" id="122646"/>
    <lineage>
        <taxon>Eukaryota</taxon>
        <taxon>Viridiplantae</taxon>
        <taxon>Streptophyta</taxon>
        <taxon>Embryophyta</taxon>
        <taxon>Marchantiophyta</taxon>
        <taxon>Marchantiopsida</taxon>
        <taxon>Marchantiidae</taxon>
        <taxon>Marchantiales</taxon>
        <taxon>Ricciaceae</taxon>
        <taxon>Riccia</taxon>
    </lineage>
</organism>
<keyword evidence="4" id="KW-1185">Reference proteome</keyword>
<feature type="transmembrane region" description="Helical" evidence="2">
    <location>
        <begin position="46"/>
        <end position="64"/>
    </location>
</feature>
<protein>
    <submittedName>
        <fullName evidence="3">Uncharacterized protein</fullName>
    </submittedName>
</protein>
<gene>
    <name evidence="3" type="ORF">R1sor_020223</name>
</gene>
<proteinExistence type="predicted"/>
<keyword evidence="2" id="KW-1133">Transmembrane helix</keyword>
<dbReference type="EMBL" id="JBJQOH010000001">
    <property type="protein sequence ID" value="KAL3702201.1"/>
    <property type="molecule type" value="Genomic_DNA"/>
</dbReference>
<dbReference type="AlphaFoldDB" id="A0ABD3IFF7"/>
<evidence type="ECO:0000313" key="3">
    <source>
        <dbReference type="EMBL" id="KAL3702201.1"/>
    </source>
</evidence>
<comment type="caution">
    <text evidence="3">The sequence shown here is derived from an EMBL/GenBank/DDBJ whole genome shotgun (WGS) entry which is preliminary data.</text>
</comment>
<reference evidence="3 4" key="1">
    <citation type="submission" date="2024-09" db="EMBL/GenBank/DDBJ databases">
        <title>Chromosome-scale assembly of Riccia sorocarpa.</title>
        <authorList>
            <person name="Paukszto L."/>
        </authorList>
    </citation>
    <scope>NUCLEOTIDE SEQUENCE [LARGE SCALE GENOMIC DNA]</scope>
    <source>
        <strain evidence="3">LP-2024</strain>
        <tissue evidence="3">Aerial parts of the thallus</tissue>
    </source>
</reference>
<feature type="compositionally biased region" description="Basic and acidic residues" evidence="1">
    <location>
        <begin position="144"/>
        <end position="161"/>
    </location>
</feature>
<sequence>MEEFQGEMRDVQEQLWQAGKYGTVGLVVLTTLPVFLPSMLVLSALFFTFLLPLVCGVAGCFYFLKYVAMVYHFRSGIRSHRPSSAWGVSCVRRYAIFRSGIFLLLEFFRKDTDQIDLLETDHEYDSIRLADNKKPRGRSRGRRVKPETSTRTEQFESREQEFPNGEATVVFQTQADREGKVVETVFVHSGGCNASEMIRFIFSGERDDLGVASVRRE</sequence>
<accession>A0ABD3IFF7</accession>
<feature type="transmembrane region" description="Helical" evidence="2">
    <location>
        <begin position="21"/>
        <end position="40"/>
    </location>
</feature>
<evidence type="ECO:0000256" key="2">
    <source>
        <dbReference type="SAM" id="Phobius"/>
    </source>
</evidence>
<keyword evidence="2" id="KW-0812">Transmembrane</keyword>
<keyword evidence="2" id="KW-0472">Membrane</keyword>